<dbReference type="Proteomes" id="UP000033441">
    <property type="component" value="Unassembled WGS sequence"/>
</dbReference>
<accession>A0A0F3NB72</accession>
<gene>
    <name evidence="1" type="ORF">APHMUC_1621</name>
</gene>
<sequence>MRGIPGIREYVKRCIWHFFTNCADVRYVCGVLHIQGIQEAI</sequence>
<evidence type="ECO:0000313" key="1">
    <source>
        <dbReference type="EMBL" id="KJV64976.1"/>
    </source>
</evidence>
<dbReference type="AlphaFoldDB" id="A0A0F3NB72"/>
<evidence type="ECO:0000313" key="2">
    <source>
        <dbReference type="Proteomes" id="UP000033441"/>
    </source>
</evidence>
<protein>
    <submittedName>
        <fullName evidence="1">Uncharacterized protein</fullName>
    </submittedName>
</protein>
<comment type="caution">
    <text evidence="1">The sequence shown here is derived from an EMBL/GenBank/DDBJ whole genome shotgun (WGS) entry which is preliminary data.</text>
</comment>
<reference evidence="1 2" key="1">
    <citation type="submission" date="2015-02" db="EMBL/GenBank/DDBJ databases">
        <title>Genome Sequencing of Rickettsiales.</title>
        <authorList>
            <person name="Daugherty S.C."/>
            <person name="Su Q."/>
            <person name="Abolude K."/>
            <person name="Beier-Sexton M."/>
            <person name="Carlyon J.A."/>
            <person name="Carter R."/>
            <person name="Day N.P."/>
            <person name="Dumler S.J."/>
            <person name="Dyachenko V."/>
            <person name="Godinez A."/>
            <person name="Kurtti T.J."/>
            <person name="Lichay M."/>
            <person name="Mullins K.E."/>
            <person name="Ott S."/>
            <person name="Pappas-Brown V."/>
            <person name="Paris D.H."/>
            <person name="Patel P."/>
            <person name="Richards A.L."/>
            <person name="Sadzewicz L."/>
            <person name="Sears K."/>
            <person name="Seidman D."/>
            <person name="Sengamalay N."/>
            <person name="Stenos J."/>
            <person name="Tallon L.J."/>
            <person name="Vincent G."/>
            <person name="Fraser C.M."/>
            <person name="Munderloh U."/>
            <person name="Dunning-Hotopp J.C."/>
        </authorList>
    </citation>
    <scope>NUCLEOTIDE SEQUENCE [LARGE SCALE GENOMIC DNA]</scope>
    <source>
        <strain evidence="1 2">ApMUC09</strain>
    </source>
</reference>
<proteinExistence type="predicted"/>
<organism evidence="1 2">
    <name type="scientific">Anaplasma phagocytophilum str. ApMUC09</name>
    <dbReference type="NCBI Taxonomy" id="1359152"/>
    <lineage>
        <taxon>Bacteria</taxon>
        <taxon>Pseudomonadati</taxon>
        <taxon>Pseudomonadota</taxon>
        <taxon>Alphaproteobacteria</taxon>
        <taxon>Rickettsiales</taxon>
        <taxon>Anaplasmataceae</taxon>
        <taxon>Anaplasma</taxon>
        <taxon>phagocytophilum group</taxon>
    </lineage>
</organism>
<name>A0A0F3NB72_ANAPH</name>
<dbReference type="EMBL" id="LANV01000001">
    <property type="protein sequence ID" value="KJV64976.1"/>
    <property type="molecule type" value="Genomic_DNA"/>
</dbReference>
<dbReference type="PATRIC" id="fig|1359152.3.peg.1697"/>